<gene>
    <name evidence="2" type="ORF">METZ01_LOCUS396762</name>
</gene>
<proteinExistence type="predicted"/>
<dbReference type="SUPFAM" id="SSF89733">
    <property type="entry name" value="L-sulfolactate dehydrogenase-like"/>
    <property type="match status" value="1"/>
</dbReference>
<organism evidence="2">
    <name type="scientific">marine metagenome</name>
    <dbReference type="NCBI Taxonomy" id="408172"/>
    <lineage>
        <taxon>unclassified sequences</taxon>
        <taxon>metagenomes</taxon>
        <taxon>ecological metagenomes</taxon>
    </lineage>
</organism>
<protein>
    <submittedName>
        <fullName evidence="2">Uncharacterized protein</fullName>
    </submittedName>
</protein>
<sequence>GADQSGFHMALDVERFTHLEASKEDMDQLMEETSNMQPLPGFSASSLPGGRAW</sequence>
<feature type="region of interest" description="Disordered" evidence="1">
    <location>
        <begin position="22"/>
        <end position="53"/>
    </location>
</feature>
<dbReference type="GO" id="GO:0016491">
    <property type="term" value="F:oxidoreductase activity"/>
    <property type="evidence" value="ECO:0007669"/>
    <property type="project" value="InterPro"/>
</dbReference>
<feature type="non-terminal residue" evidence="2">
    <location>
        <position position="1"/>
    </location>
</feature>
<dbReference type="AlphaFoldDB" id="A0A382VDC5"/>
<name>A0A382VDC5_9ZZZZ</name>
<reference evidence="2" key="1">
    <citation type="submission" date="2018-05" db="EMBL/GenBank/DDBJ databases">
        <authorList>
            <person name="Lanie J.A."/>
            <person name="Ng W.-L."/>
            <person name="Kazmierczak K.M."/>
            <person name="Andrzejewski T.M."/>
            <person name="Davidsen T.M."/>
            <person name="Wayne K.J."/>
            <person name="Tettelin H."/>
            <person name="Glass J.I."/>
            <person name="Rusch D."/>
            <person name="Podicherti R."/>
            <person name="Tsui H.-C.T."/>
            <person name="Winkler M.E."/>
        </authorList>
    </citation>
    <scope>NUCLEOTIDE SEQUENCE</scope>
</reference>
<evidence type="ECO:0000313" key="2">
    <source>
        <dbReference type="EMBL" id="SVD43908.1"/>
    </source>
</evidence>
<dbReference type="Gene3D" id="3.30.1370.60">
    <property type="entry name" value="Hypothetical oxidoreductase yiak, domain 2"/>
    <property type="match status" value="1"/>
</dbReference>
<dbReference type="InterPro" id="IPR036111">
    <property type="entry name" value="Mal/L-sulfo/L-lacto_DH-like_sf"/>
</dbReference>
<accession>A0A382VDC5</accession>
<evidence type="ECO:0000256" key="1">
    <source>
        <dbReference type="SAM" id="MobiDB-lite"/>
    </source>
</evidence>
<dbReference type="InterPro" id="IPR043143">
    <property type="entry name" value="Mal/L-sulf/L-lact_DH-like_NADP"/>
</dbReference>
<dbReference type="EMBL" id="UINC01150714">
    <property type="protein sequence ID" value="SVD43908.1"/>
    <property type="molecule type" value="Genomic_DNA"/>
</dbReference>